<evidence type="ECO:0000256" key="1">
    <source>
        <dbReference type="SAM" id="Phobius"/>
    </source>
</evidence>
<dbReference type="EMBL" id="DSYK01000755">
    <property type="protein sequence ID" value="HGS23153.1"/>
    <property type="molecule type" value="Genomic_DNA"/>
</dbReference>
<accession>A0A7C4KK04</accession>
<feature type="transmembrane region" description="Helical" evidence="1">
    <location>
        <begin position="21"/>
        <end position="44"/>
    </location>
</feature>
<protein>
    <submittedName>
        <fullName evidence="2">Uncharacterized protein</fullName>
    </submittedName>
</protein>
<dbReference type="AlphaFoldDB" id="A0A7C4KK04"/>
<organism evidence="2">
    <name type="scientific">Anaerolinea thermolimosa</name>
    <dbReference type="NCBI Taxonomy" id="229919"/>
    <lineage>
        <taxon>Bacteria</taxon>
        <taxon>Bacillati</taxon>
        <taxon>Chloroflexota</taxon>
        <taxon>Anaerolineae</taxon>
        <taxon>Anaerolineales</taxon>
        <taxon>Anaerolineaceae</taxon>
        <taxon>Anaerolinea</taxon>
    </lineage>
</organism>
<keyword evidence="1" id="KW-0812">Transmembrane</keyword>
<proteinExistence type="predicted"/>
<gene>
    <name evidence="2" type="ORF">ENT37_14965</name>
</gene>
<keyword evidence="1" id="KW-0472">Membrane</keyword>
<feature type="transmembrane region" description="Helical" evidence="1">
    <location>
        <begin position="50"/>
        <end position="68"/>
    </location>
</feature>
<keyword evidence="1" id="KW-1133">Transmembrane helix</keyword>
<evidence type="ECO:0000313" key="2">
    <source>
        <dbReference type="EMBL" id="HGS23153.1"/>
    </source>
</evidence>
<reference evidence="2" key="1">
    <citation type="journal article" date="2020" name="mSystems">
        <title>Genome- and Community-Level Interaction Insights into Carbon Utilization and Element Cycling Functions of Hydrothermarchaeota in Hydrothermal Sediment.</title>
        <authorList>
            <person name="Zhou Z."/>
            <person name="Liu Y."/>
            <person name="Xu W."/>
            <person name="Pan J."/>
            <person name="Luo Z.H."/>
            <person name="Li M."/>
        </authorList>
    </citation>
    <scope>NUCLEOTIDE SEQUENCE [LARGE SCALE GENOMIC DNA]</scope>
    <source>
        <strain evidence="2">SpSt-573</strain>
    </source>
</reference>
<name>A0A7C4KK04_9CHLR</name>
<comment type="caution">
    <text evidence="2">The sequence shown here is derived from an EMBL/GenBank/DDBJ whole genome shotgun (WGS) entry which is preliminary data.</text>
</comment>
<sequence>MIDRFNRFLDWFSNFFAHRKGLLPLLGIAFVVFNLFLKIFTVSWFAATDFFLHLGVLLAILGFMIAWAL</sequence>